<sequence>MSRKPWQLNRRTFLKGVGVSCMLPYLECMGAPAVASASAAGAPKRMCFVYFPNGVGLPPEDSPHRADWSWFPRGSGKDYTFTKTLEPLEPHRDKLSILGGLSHPNSRSVLGHIAGDTWLTGGDLRGSRYMNQVSVDQVAAQALAPHTRYPFLALSTDGGVGYKSRISTLSFDLSGNPIPSEHRQRDIFERYFSPNGGGTTEDRRKSLQQGQKIVDLVLEDSKRLSRHLGSQDKAKMDEYLSSLSSVEAQLQRNEQWLDIPLADFDASNLNLNVDATVDPEAYLRSTFDLMVLGFQIDLTRVMTFMMAREDGMGFGENFPMLALGIKKGHHKISHDKTKDHWIEWGRYDQWLTKQFAYFIDRMKNTHDEYGPLLDNTLTLYGSACSNTHNARNYPLVLAGGENLGLQHGEYTVFDEKHVPMSNLYVSMLNAVGIPTVSFADSNGPLPSVFA</sequence>
<gene>
    <name evidence="1" type="ORF">HNQ40_001305</name>
</gene>
<evidence type="ECO:0000313" key="2">
    <source>
        <dbReference type="Proteomes" id="UP000541810"/>
    </source>
</evidence>
<dbReference type="InterPro" id="IPR011447">
    <property type="entry name" value="DUF1552"/>
</dbReference>
<dbReference type="EMBL" id="JACHGY010000001">
    <property type="protein sequence ID" value="MBB6429499.1"/>
    <property type="molecule type" value="Genomic_DNA"/>
</dbReference>
<accession>A0A7X0H5A3</accession>
<organism evidence="1 2">
    <name type="scientific">Algisphaera agarilytica</name>
    <dbReference type="NCBI Taxonomy" id="1385975"/>
    <lineage>
        <taxon>Bacteria</taxon>
        <taxon>Pseudomonadati</taxon>
        <taxon>Planctomycetota</taxon>
        <taxon>Phycisphaerae</taxon>
        <taxon>Phycisphaerales</taxon>
        <taxon>Phycisphaeraceae</taxon>
        <taxon>Algisphaera</taxon>
    </lineage>
</organism>
<proteinExistence type="predicted"/>
<comment type="caution">
    <text evidence="1">The sequence shown here is derived from an EMBL/GenBank/DDBJ whole genome shotgun (WGS) entry which is preliminary data.</text>
</comment>
<dbReference type="AlphaFoldDB" id="A0A7X0H5A3"/>
<dbReference type="Proteomes" id="UP000541810">
    <property type="component" value="Unassembled WGS sequence"/>
</dbReference>
<reference evidence="1 2" key="1">
    <citation type="submission" date="2020-08" db="EMBL/GenBank/DDBJ databases">
        <title>Genomic Encyclopedia of Type Strains, Phase IV (KMG-IV): sequencing the most valuable type-strain genomes for metagenomic binning, comparative biology and taxonomic classification.</title>
        <authorList>
            <person name="Goeker M."/>
        </authorList>
    </citation>
    <scope>NUCLEOTIDE SEQUENCE [LARGE SCALE GENOMIC DNA]</scope>
    <source>
        <strain evidence="1 2">DSM 103725</strain>
    </source>
</reference>
<dbReference type="RefSeq" id="WP_184677075.1">
    <property type="nucleotide sequence ID" value="NZ_JACHGY010000001.1"/>
</dbReference>
<evidence type="ECO:0000313" key="1">
    <source>
        <dbReference type="EMBL" id="MBB6429499.1"/>
    </source>
</evidence>
<evidence type="ECO:0008006" key="3">
    <source>
        <dbReference type="Google" id="ProtNLM"/>
    </source>
</evidence>
<dbReference type="InterPro" id="IPR006311">
    <property type="entry name" value="TAT_signal"/>
</dbReference>
<dbReference type="PROSITE" id="PS51318">
    <property type="entry name" value="TAT"/>
    <property type="match status" value="1"/>
</dbReference>
<protein>
    <recommendedName>
        <fullName evidence="3">DUF1552 domain-containing protein</fullName>
    </recommendedName>
</protein>
<keyword evidence="2" id="KW-1185">Reference proteome</keyword>
<dbReference type="Pfam" id="PF07586">
    <property type="entry name" value="HXXSHH"/>
    <property type="match status" value="1"/>
</dbReference>
<name>A0A7X0H5A3_9BACT</name>